<evidence type="ECO:0000256" key="1">
    <source>
        <dbReference type="SAM" id="MobiDB-lite"/>
    </source>
</evidence>
<comment type="caution">
    <text evidence="2">The sequence shown here is derived from an EMBL/GenBank/DDBJ whole genome shotgun (WGS) entry which is preliminary data.</text>
</comment>
<name>C7H9I9_FAED2</name>
<organism evidence="2 3">
    <name type="scientific">Faecalibacterium duncaniae (strain DSM 17677 / JCM 31915 / A2-165)</name>
    <name type="common">Faecalibacterium prausnitzii</name>
    <dbReference type="NCBI Taxonomy" id="411483"/>
    <lineage>
        <taxon>Bacteria</taxon>
        <taxon>Bacillati</taxon>
        <taxon>Bacillota</taxon>
        <taxon>Clostridia</taxon>
        <taxon>Eubacteriales</taxon>
        <taxon>Oscillospiraceae</taxon>
        <taxon>Faecalibacterium</taxon>
    </lineage>
</organism>
<keyword evidence="3" id="KW-1185">Reference proteome</keyword>
<sequence>MRFIFQSDRWRSKGIICRKAEITLRQQGKQERSARPRKRDGLPRAPLLGELSRRSP</sequence>
<protein>
    <submittedName>
        <fullName evidence="2">Uncharacterized protein</fullName>
    </submittedName>
</protein>
<dbReference type="AlphaFoldDB" id="C7H9I9"/>
<dbReference type="HOGENOM" id="CLU_3007593_0_0_9"/>
<accession>C7H9I9</accession>
<proteinExistence type="predicted"/>
<feature type="compositionally biased region" description="Basic and acidic residues" evidence="1">
    <location>
        <begin position="25"/>
        <end position="42"/>
    </location>
</feature>
<evidence type="ECO:0000313" key="3">
    <source>
        <dbReference type="Proteomes" id="UP000004619"/>
    </source>
</evidence>
<gene>
    <name evidence="2" type="ORF">FAEPRAA2165_02991</name>
</gene>
<reference evidence="2" key="1">
    <citation type="submission" date="2009-08" db="EMBL/GenBank/DDBJ databases">
        <authorList>
            <person name="Weinstock G."/>
            <person name="Sodergren E."/>
            <person name="Clifton S."/>
            <person name="Fulton L."/>
            <person name="Fulton B."/>
            <person name="Courtney L."/>
            <person name="Fronick C."/>
            <person name="Harrison M."/>
            <person name="Strong C."/>
            <person name="Farmer C."/>
            <person name="Delahaunty K."/>
            <person name="Markovic C."/>
            <person name="Hall O."/>
            <person name="Minx P."/>
            <person name="Tomlinson C."/>
            <person name="Mitreva M."/>
            <person name="Nelson J."/>
            <person name="Hou S."/>
            <person name="Wollam A."/>
            <person name="Pepin K.H."/>
            <person name="Johnson M."/>
            <person name="Bhonagiri V."/>
            <person name="Nash W.E."/>
            <person name="Warren W."/>
            <person name="Chinwalla A."/>
            <person name="Mardis E.R."/>
            <person name="Wilson R.K."/>
        </authorList>
    </citation>
    <scope>NUCLEOTIDE SEQUENCE [LARGE SCALE GENOMIC DNA]</scope>
    <source>
        <strain evidence="2">A2-165</strain>
    </source>
</reference>
<dbReference type="EMBL" id="ACOP02000080">
    <property type="protein sequence ID" value="EEU95441.1"/>
    <property type="molecule type" value="Genomic_DNA"/>
</dbReference>
<dbReference type="Proteomes" id="UP000004619">
    <property type="component" value="Unassembled WGS sequence"/>
</dbReference>
<dbReference type="STRING" id="411483.FAEPRAA2165_02991"/>
<feature type="region of interest" description="Disordered" evidence="1">
    <location>
        <begin position="25"/>
        <end position="56"/>
    </location>
</feature>
<evidence type="ECO:0000313" key="2">
    <source>
        <dbReference type="EMBL" id="EEU95441.1"/>
    </source>
</evidence>